<keyword evidence="3" id="KW-1185">Reference proteome</keyword>
<name>A0A9Q3UYK3_9FLAO</name>
<gene>
    <name evidence="1" type="ORF">IEW27_21710</name>
    <name evidence="2" type="ORF">LNP80_19240</name>
</gene>
<sequence length="191" mass="22630">MKKIIALLAIFIILINCNKTEKMKNKLFPERPYEDAKIDKFYWADSGWDYTMIPLIKPFQLIKLQGNDMWQISTGFNKFDEISISPIDNFNLTSSYIYGHKIEEIRNFDNRKVIVPAFWFIIDLKKGTKEISLSKFNSEQELNIELKKLNLPEIFLNPDEVYEQYKQDPVLPWFPEDIKKQLKEAKAKQGK</sequence>
<dbReference type="Proteomes" id="UP001107960">
    <property type="component" value="Unassembled WGS sequence"/>
</dbReference>
<comment type="caution">
    <text evidence="2">The sequence shown here is derived from an EMBL/GenBank/DDBJ whole genome shotgun (WGS) entry which is preliminary data.</text>
</comment>
<dbReference type="Proteomes" id="UP000603715">
    <property type="component" value="Unassembled WGS sequence"/>
</dbReference>
<organism evidence="2 4">
    <name type="scientific">Chryseobacterium muglaense</name>
    <dbReference type="NCBI Taxonomy" id="2893752"/>
    <lineage>
        <taxon>Bacteria</taxon>
        <taxon>Pseudomonadati</taxon>
        <taxon>Bacteroidota</taxon>
        <taxon>Flavobacteriia</taxon>
        <taxon>Flavobacteriales</taxon>
        <taxon>Weeksellaceae</taxon>
        <taxon>Chryseobacterium group</taxon>
        <taxon>Chryseobacterium</taxon>
    </lineage>
</organism>
<evidence type="ECO:0000313" key="1">
    <source>
        <dbReference type="EMBL" id="MBD3907191.1"/>
    </source>
</evidence>
<accession>A0A9Q3UYK3</accession>
<protein>
    <submittedName>
        <fullName evidence="2">Uncharacterized protein</fullName>
    </submittedName>
</protein>
<reference evidence="2" key="1">
    <citation type="submission" date="2021-11" db="EMBL/GenBank/DDBJ databases">
        <title>Description of novel Chryseobacterium species.</title>
        <authorList>
            <person name="Saticioglu I.B."/>
            <person name="Ay H."/>
            <person name="Altun S."/>
            <person name="Duman M."/>
        </authorList>
    </citation>
    <scope>NUCLEOTIDE SEQUENCE</scope>
    <source>
        <strain evidence="2">C-39</strain>
    </source>
</reference>
<dbReference type="EMBL" id="JAJJML010000001">
    <property type="protein sequence ID" value="MCC9036356.1"/>
    <property type="molecule type" value="Genomic_DNA"/>
</dbReference>
<reference evidence="3" key="2">
    <citation type="submission" date="2023-07" db="EMBL/GenBank/DDBJ databases">
        <title>Description of novel Chryseobacterium sp. strain C-2.</title>
        <authorList>
            <person name="Saticioglu I.B."/>
        </authorList>
    </citation>
    <scope>NUCLEOTIDE SEQUENCE [LARGE SCALE GENOMIC DNA]</scope>
    <source>
        <strain evidence="3">C-2</strain>
    </source>
</reference>
<dbReference type="EMBL" id="JACXXP010000056">
    <property type="protein sequence ID" value="MBD3907191.1"/>
    <property type="molecule type" value="Genomic_DNA"/>
</dbReference>
<evidence type="ECO:0000313" key="2">
    <source>
        <dbReference type="EMBL" id="MCC9036356.1"/>
    </source>
</evidence>
<dbReference type="AlphaFoldDB" id="A0A9Q3UYK3"/>
<reference evidence="1" key="3">
    <citation type="submission" date="2024-05" db="EMBL/GenBank/DDBJ databases">
        <title>Description of novel Chryseobacterium sp. strain C-2.</title>
        <authorList>
            <person name="Saticioglu I.B."/>
        </authorList>
    </citation>
    <scope>NUCLEOTIDE SEQUENCE</scope>
    <source>
        <strain evidence="1">C-2</strain>
    </source>
</reference>
<proteinExistence type="predicted"/>
<dbReference type="RefSeq" id="WP_191181537.1">
    <property type="nucleotide sequence ID" value="NZ_JACXXP010000056.1"/>
</dbReference>
<evidence type="ECO:0000313" key="4">
    <source>
        <dbReference type="Proteomes" id="UP001107960"/>
    </source>
</evidence>
<evidence type="ECO:0000313" key="3">
    <source>
        <dbReference type="Proteomes" id="UP000603715"/>
    </source>
</evidence>